<feature type="non-terminal residue" evidence="2">
    <location>
        <position position="1"/>
    </location>
</feature>
<protein>
    <recommendedName>
        <fullName evidence="1">VHS domain-containing protein</fullName>
    </recommendedName>
</protein>
<dbReference type="GO" id="GO:0035091">
    <property type="term" value="F:phosphatidylinositol binding"/>
    <property type="evidence" value="ECO:0007669"/>
    <property type="project" value="InterPro"/>
</dbReference>
<feature type="domain" description="VHS" evidence="1">
    <location>
        <begin position="1"/>
        <end position="83"/>
    </location>
</feature>
<dbReference type="PROSITE" id="PS50179">
    <property type="entry name" value="VHS"/>
    <property type="match status" value="1"/>
</dbReference>
<dbReference type="Pfam" id="PF00790">
    <property type="entry name" value="VHS"/>
    <property type="match status" value="1"/>
</dbReference>
<evidence type="ECO:0000313" key="3">
    <source>
        <dbReference type="Proteomes" id="UP000676336"/>
    </source>
</evidence>
<dbReference type="GO" id="GO:0030276">
    <property type="term" value="F:clathrin binding"/>
    <property type="evidence" value="ECO:0007669"/>
    <property type="project" value="TreeGrafter"/>
</dbReference>
<dbReference type="GO" id="GO:0005768">
    <property type="term" value="C:endosome"/>
    <property type="evidence" value="ECO:0007669"/>
    <property type="project" value="TreeGrafter"/>
</dbReference>
<dbReference type="GO" id="GO:0016020">
    <property type="term" value="C:membrane"/>
    <property type="evidence" value="ECO:0007669"/>
    <property type="project" value="TreeGrafter"/>
</dbReference>
<organism evidence="2 3">
    <name type="scientific">Rotaria magnacalcarata</name>
    <dbReference type="NCBI Taxonomy" id="392030"/>
    <lineage>
        <taxon>Eukaryota</taxon>
        <taxon>Metazoa</taxon>
        <taxon>Spiralia</taxon>
        <taxon>Gnathifera</taxon>
        <taxon>Rotifera</taxon>
        <taxon>Eurotatoria</taxon>
        <taxon>Bdelloidea</taxon>
        <taxon>Philodinida</taxon>
        <taxon>Philodinidae</taxon>
        <taxon>Rotaria</taxon>
    </lineage>
</organism>
<accession>A0A8S3K3W6</accession>
<dbReference type="AlphaFoldDB" id="A0A8S3K3W6"/>
<reference evidence="2" key="1">
    <citation type="submission" date="2021-02" db="EMBL/GenBank/DDBJ databases">
        <authorList>
            <person name="Nowell W R."/>
        </authorList>
    </citation>
    <scope>NUCLEOTIDE SEQUENCE</scope>
</reference>
<evidence type="ECO:0000259" key="1">
    <source>
        <dbReference type="PROSITE" id="PS50179"/>
    </source>
</evidence>
<dbReference type="SUPFAM" id="SSF48464">
    <property type="entry name" value="ENTH/VHS domain"/>
    <property type="match status" value="1"/>
</dbReference>
<name>A0A8S3K3W6_9BILA</name>
<proteinExistence type="predicted"/>
<dbReference type="Gene3D" id="1.25.40.90">
    <property type="match status" value="1"/>
</dbReference>
<sequence>YVFQSAEMTIIEIKKNLRKNPVTFGWRSIVLTLTLLEALVNNCGEIFHTHLANEAFLKALKSVIASKNNPPKPIEKQVLNMIQVSFVFVYSYSFL</sequence>
<dbReference type="InterPro" id="IPR008942">
    <property type="entry name" value="ENTH_VHS"/>
</dbReference>
<dbReference type="PANTHER" id="PTHR13856:SF137">
    <property type="entry name" value="GH05942P"/>
    <property type="match status" value="1"/>
</dbReference>
<dbReference type="InterPro" id="IPR002014">
    <property type="entry name" value="VHS_dom"/>
</dbReference>
<dbReference type="PANTHER" id="PTHR13856">
    <property type="entry name" value="VHS DOMAIN CONTAINING PROTEIN FAMILY"/>
    <property type="match status" value="1"/>
</dbReference>
<dbReference type="GO" id="GO:0043130">
    <property type="term" value="F:ubiquitin binding"/>
    <property type="evidence" value="ECO:0007669"/>
    <property type="project" value="InterPro"/>
</dbReference>
<comment type="caution">
    <text evidence="2">The sequence shown here is derived from an EMBL/GenBank/DDBJ whole genome shotgun (WGS) entry which is preliminary data.</text>
</comment>
<dbReference type="GO" id="GO:0007165">
    <property type="term" value="P:signal transduction"/>
    <property type="evidence" value="ECO:0007669"/>
    <property type="project" value="TreeGrafter"/>
</dbReference>
<gene>
    <name evidence="2" type="ORF">SMN809_LOCUS84926</name>
</gene>
<dbReference type="EMBL" id="CAJOBI010362241">
    <property type="protein sequence ID" value="CAF5226721.1"/>
    <property type="molecule type" value="Genomic_DNA"/>
</dbReference>
<dbReference type="Proteomes" id="UP000676336">
    <property type="component" value="Unassembled WGS sequence"/>
</dbReference>
<evidence type="ECO:0000313" key="2">
    <source>
        <dbReference type="EMBL" id="CAF5226721.1"/>
    </source>
</evidence>